<gene>
    <name evidence="1" type="ORF">GCM10009744_10010</name>
</gene>
<keyword evidence="2" id="KW-1185">Reference proteome</keyword>
<sequence>MQVTWEQALAWRMTRHFLVRRAAPAELVDVTARICGLHAQVRSSPELSLWARIDGLDADAVRQALWKRRTLVKLWAARGTLYLLPARELSLWLSALSAMPKFGNTSEPDELARAVDQALRGRELTREELAAEVERRTGSQELAGFVRSSWGSYLKAASFQGLICFAGSDGAQVRFTSPATWVRTAINHREPEQAVRDITRRFLTAYGPATPADLGRWWLGPPAPRRTARMLASLAEETTQVDVDGTKALVLTDDLDELRSAQPLEVTRLLPAFDPWVIGAARHSPLMPSGDVRRIFRPQGWVSPTLLVDGRIAGVWRHERKGQRLVVELEPFGRLAARARQGLEAEAERLAGFLSGQLDVNWS</sequence>
<dbReference type="PANTHER" id="PTHR38479">
    <property type="entry name" value="LMO0824 PROTEIN"/>
    <property type="match status" value="1"/>
</dbReference>
<comment type="caution">
    <text evidence="1">The sequence shown here is derived from an EMBL/GenBank/DDBJ whole genome shotgun (WGS) entry which is preliminary data.</text>
</comment>
<dbReference type="InterPro" id="IPR009351">
    <property type="entry name" value="AlkZ-like"/>
</dbReference>
<protein>
    <submittedName>
        <fullName evidence="1">Winged helix DNA-binding domain-containing protein</fullName>
    </submittedName>
</protein>
<name>A0ABP4QVT7_9ACTN</name>
<dbReference type="EMBL" id="BAAANE010000003">
    <property type="protein sequence ID" value="GAA1624499.1"/>
    <property type="molecule type" value="Genomic_DNA"/>
</dbReference>
<dbReference type="Proteomes" id="UP001501319">
    <property type="component" value="Unassembled WGS sequence"/>
</dbReference>
<dbReference type="PANTHER" id="PTHR38479:SF2">
    <property type="entry name" value="WINGED HELIX DNA-BINDING DOMAIN-CONTAINING PROTEIN"/>
    <property type="match status" value="1"/>
</dbReference>
<dbReference type="Pfam" id="PF06224">
    <property type="entry name" value="AlkZ-like"/>
    <property type="match status" value="1"/>
</dbReference>
<accession>A0ABP4QVT7</accession>
<evidence type="ECO:0000313" key="2">
    <source>
        <dbReference type="Proteomes" id="UP001501319"/>
    </source>
</evidence>
<organism evidence="1 2">
    <name type="scientific">Kribbella alba</name>
    <dbReference type="NCBI Taxonomy" id="190197"/>
    <lineage>
        <taxon>Bacteria</taxon>
        <taxon>Bacillati</taxon>
        <taxon>Actinomycetota</taxon>
        <taxon>Actinomycetes</taxon>
        <taxon>Propionibacteriales</taxon>
        <taxon>Kribbellaceae</taxon>
        <taxon>Kribbella</taxon>
    </lineage>
</organism>
<dbReference type="RefSeq" id="WP_344109241.1">
    <property type="nucleotide sequence ID" value="NZ_BAAANE010000003.1"/>
</dbReference>
<evidence type="ECO:0000313" key="1">
    <source>
        <dbReference type="EMBL" id="GAA1624499.1"/>
    </source>
</evidence>
<reference evidence="2" key="1">
    <citation type="journal article" date="2019" name="Int. J. Syst. Evol. Microbiol.">
        <title>The Global Catalogue of Microorganisms (GCM) 10K type strain sequencing project: providing services to taxonomists for standard genome sequencing and annotation.</title>
        <authorList>
            <consortium name="The Broad Institute Genomics Platform"/>
            <consortium name="The Broad Institute Genome Sequencing Center for Infectious Disease"/>
            <person name="Wu L."/>
            <person name="Ma J."/>
        </authorList>
    </citation>
    <scope>NUCLEOTIDE SEQUENCE [LARGE SCALE GENOMIC DNA]</scope>
    <source>
        <strain evidence="2">JCM 14306</strain>
    </source>
</reference>
<dbReference type="GO" id="GO:0003677">
    <property type="term" value="F:DNA binding"/>
    <property type="evidence" value="ECO:0007669"/>
    <property type="project" value="UniProtKB-KW"/>
</dbReference>
<proteinExistence type="predicted"/>
<keyword evidence="1" id="KW-0238">DNA-binding</keyword>